<dbReference type="Pfam" id="PF08478">
    <property type="entry name" value="POTRA_1"/>
    <property type="match status" value="1"/>
</dbReference>
<dbReference type="RefSeq" id="WP_123824573.1">
    <property type="nucleotide sequence ID" value="NZ_RKMF01000004.1"/>
</dbReference>
<evidence type="ECO:0000256" key="5">
    <source>
        <dbReference type="ARBA" id="ARBA00022989"/>
    </source>
</evidence>
<proteinExistence type="predicted"/>
<dbReference type="GO" id="GO:0051301">
    <property type="term" value="P:cell division"/>
    <property type="evidence" value="ECO:0007669"/>
    <property type="project" value="UniProtKB-KW"/>
</dbReference>
<feature type="region of interest" description="Disordered" evidence="8">
    <location>
        <begin position="1"/>
        <end position="78"/>
    </location>
</feature>
<keyword evidence="6 9" id="KW-0472">Membrane</keyword>
<dbReference type="Proteomes" id="UP000270616">
    <property type="component" value="Unassembled WGS sequence"/>
</dbReference>
<dbReference type="InterPro" id="IPR005548">
    <property type="entry name" value="Cell_div_FtsQ/DivIB_C"/>
</dbReference>
<evidence type="ECO:0000313" key="12">
    <source>
        <dbReference type="Proteomes" id="UP000270616"/>
    </source>
</evidence>
<keyword evidence="7" id="KW-0131">Cell cycle</keyword>
<evidence type="ECO:0000256" key="4">
    <source>
        <dbReference type="ARBA" id="ARBA00022692"/>
    </source>
</evidence>
<dbReference type="PANTHER" id="PTHR37820:SF1">
    <property type="entry name" value="CELL DIVISION PROTEIN FTSQ"/>
    <property type="match status" value="1"/>
</dbReference>
<accession>A0A3N3ZUG6</accession>
<evidence type="ECO:0000256" key="2">
    <source>
        <dbReference type="ARBA" id="ARBA00022475"/>
    </source>
</evidence>
<dbReference type="AlphaFoldDB" id="A0A3N3ZUG6"/>
<keyword evidence="4 9" id="KW-0812">Transmembrane</keyword>
<evidence type="ECO:0000259" key="10">
    <source>
        <dbReference type="PROSITE" id="PS51779"/>
    </source>
</evidence>
<evidence type="ECO:0000256" key="3">
    <source>
        <dbReference type="ARBA" id="ARBA00022618"/>
    </source>
</evidence>
<evidence type="ECO:0000256" key="7">
    <source>
        <dbReference type="ARBA" id="ARBA00023306"/>
    </source>
</evidence>
<dbReference type="OrthoDB" id="4793367at2"/>
<feature type="transmembrane region" description="Helical" evidence="9">
    <location>
        <begin position="87"/>
        <end position="111"/>
    </location>
</feature>
<dbReference type="EMBL" id="RKMF01000004">
    <property type="protein sequence ID" value="ROZ63992.1"/>
    <property type="molecule type" value="Genomic_DNA"/>
</dbReference>
<feature type="domain" description="POTRA" evidence="10">
    <location>
        <begin position="110"/>
        <end position="178"/>
    </location>
</feature>
<dbReference type="InterPro" id="IPR034746">
    <property type="entry name" value="POTRA"/>
</dbReference>
<evidence type="ECO:0000256" key="6">
    <source>
        <dbReference type="ARBA" id="ARBA00023136"/>
    </source>
</evidence>
<dbReference type="Pfam" id="PF03799">
    <property type="entry name" value="FtsQ_DivIB_C"/>
    <property type="match status" value="1"/>
</dbReference>
<evidence type="ECO:0000256" key="8">
    <source>
        <dbReference type="SAM" id="MobiDB-lite"/>
    </source>
</evidence>
<protein>
    <submittedName>
        <fullName evidence="11">FtsQ-type POTRA domain-containing protein</fullName>
    </submittedName>
</protein>
<name>A0A3N3ZUG6_9MICC</name>
<comment type="subcellular location">
    <subcellularLocation>
        <location evidence="1">Membrane</location>
    </subcellularLocation>
</comment>
<gene>
    <name evidence="11" type="ORF">EDL96_04195</name>
</gene>
<evidence type="ECO:0000256" key="9">
    <source>
        <dbReference type="SAM" id="Phobius"/>
    </source>
</evidence>
<dbReference type="PROSITE" id="PS51779">
    <property type="entry name" value="POTRA"/>
    <property type="match status" value="1"/>
</dbReference>
<sequence length="308" mass="32903">MPGGERPGRPRASGATSTGKTRVKVNDGSKVSELDSERFEEVPTGGGRFSAWRRTVQTQSGREPGQRRAPAGLSAEARKAGRRRRTLGAVAAALLLALLLVFVVFFSPLFAVRSIDVEGARLTDADEVRDHLSQFEGVPMTRISERDVMDSLGSLPQVRSVHISTLPDGHLVVELTERVPVAAVEDGDKGWSLVDQDGTVLRTVEDRAEVQVPVIEGGTDVLGTESFDSVAGVLSTLPSSLLEQVNSAKAESDSTVELELDGGVTARWGDSTRGNLKAEVLAQLVDAREQTGAVNVYDVSSPEHPVLE</sequence>
<keyword evidence="2" id="KW-1003">Cell membrane</keyword>
<keyword evidence="5 9" id="KW-1133">Transmembrane helix</keyword>
<evidence type="ECO:0000313" key="11">
    <source>
        <dbReference type="EMBL" id="ROZ63992.1"/>
    </source>
</evidence>
<evidence type="ECO:0000256" key="1">
    <source>
        <dbReference type="ARBA" id="ARBA00004370"/>
    </source>
</evidence>
<reference evidence="11 12" key="1">
    <citation type="submission" date="2018-10" db="EMBL/GenBank/DDBJ databases">
        <title>Kocuria sp. M5W7-7, whole genome shotgun sequence.</title>
        <authorList>
            <person name="Tuo L."/>
        </authorList>
    </citation>
    <scope>NUCLEOTIDE SEQUENCE [LARGE SCALE GENOMIC DNA]</scope>
    <source>
        <strain evidence="11 12">M5W7-7</strain>
    </source>
</reference>
<dbReference type="GO" id="GO:0005886">
    <property type="term" value="C:plasma membrane"/>
    <property type="evidence" value="ECO:0007669"/>
    <property type="project" value="TreeGrafter"/>
</dbReference>
<dbReference type="PANTHER" id="PTHR37820">
    <property type="entry name" value="CELL DIVISION PROTEIN DIVIB"/>
    <property type="match status" value="1"/>
</dbReference>
<keyword evidence="12" id="KW-1185">Reference proteome</keyword>
<keyword evidence="3" id="KW-0132">Cell division</keyword>
<comment type="caution">
    <text evidence="11">The sequence shown here is derived from an EMBL/GenBank/DDBJ whole genome shotgun (WGS) entry which is preliminary data.</text>
</comment>
<dbReference type="InterPro" id="IPR013685">
    <property type="entry name" value="POTRA_FtsQ_type"/>
</dbReference>
<organism evidence="11 12">
    <name type="scientific">Kocuria soli</name>
    <dbReference type="NCBI Taxonomy" id="2485125"/>
    <lineage>
        <taxon>Bacteria</taxon>
        <taxon>Bacillati</taxon>
        <taxon>Actinomycetota</taxon>
        <taxon>Actinomycetes</taxon>
        <taxon>Micrococcales</taxon>
        <taxon>Micrococcaceae</taxon>
        <taxon>Kocuria</taxon>
    </lineage>
</organism>
<dbReference type="InterPro" id="IPR050487">
    <property type="entry name" value="FtsQ_DivIB"/>
</dbReference>
<feature type="compositionally biased region" description="Basic and acidic residues" evidence="8">
    <location>
        <begin position="24"/>
        <end position="41"/>
    </location>
</feature>